<evidence type="ECO:0000256" key="5">
    <source>
        <dbReference type="ARBA" id="ARBA00022553"/>
    </source>
</evidence>
<dbReference type="Pfam" id="PF02518">
    <property type="entry name" value="HATPase_c"/>
    <property type="match status" value="1"/>
</dbReference>
<dbReference type="Gene3D" id="1.10.287.560">
    <property type="entry name" value="Histidine kinase CheA-like, homodimeric domain"/>
    <property type="match status" value="1"/>
</dbReference>
<dbReference type="GO" id="GO:0000155">
    <property type="term" value="F:phosphorelay sensor kinase activity"/>
    <property type="evidence" value="ECO:0007669"/>
    <property type="project" value="InterPro"/>
</dbReference>
<dbReference type="SMART" id="SM01231">
    <property type="entry name" value="H-kinase_dim"/>
    <property type="match status" value="1"/>
</dbReference>
<dbReference type="InterPro" id="IPR037006">
    <property type="entry name" value="CheA-like_homodim_sf"/>
</dbReference>
<dbReference type="InterPro" id="IPR004358">
    <property type="entry name" value="Sig_transdc_His_kin-like_C"/>
</dbReference>
<evidence type="ECO:0000256" key="4">
    <source>
        <dbReference type="ARBA" id="ARBA00022500"/>
    </source>
</evidence>
<dbReference type="Pfam" id="PF01627">
    <property type="entry name" value="Hpt"/>
    <property type="match status" value="1"/>
</dbReference>
<keyword evidence="5" id="KW-0597">Phosphoprotein</keyword>
<dbReference type="EC" id="2.7.13.3" evidence="2"/>
<evidence type="ECO:0000256" key="9">
    <source>
        <dbReference type="ARBA" id="ARBA00022840"/>
    </source>
</evidence>
<dbReference type="InterPro" id="IPR036641">
    <property type="entry name" value="HPT_dom_sf"/>
</dbReference>
<dbReference type="InterPro" id="IPR036890">
    <property type="entry name" value="HATPase_C_sf"/>
</dbReference>
<evidence type="ECO:0000256" key="3">
    <source>
        <dbReference type="ARBA" id="ARBA00021495"/>
    </source>
</evidence>
<feature type="domain" description="HPt" evidence="13">
    <location>
        <begin position="2"/>
        <end position="106"/>
    </location>
</feature>
<dbReference type="PRINTS" id="PR00344">
    <property type="entry name" value="BCTRLSENSOR"/>
</dbReference>
<accession>A0A3B1BYH9</accession>
<dbReference type="InterPro" id="IPR036061">
    <property type="entry name" value="CheW-like_dom_sf"/>
</dbReference>
<keyword evidence="10" id="KW-0902">Two-component regulatory system</keyword>
<dbReference type="PANTHER" id="PTHR43395:SF10">
    <property type="entry name" value="CHEMOTAXIS PROTEIN CHEA"/>
    <property type="match status" value="1"/>
</dbReference>
<evidence type="ECO:0000256" key="1">
    <source>
        <dbReference type="ARBA" id="ARBA00000085"/>
    </source>
</evidence>
<dbReference type="SUPFAM" id="SSF47226">
    <property type="entry name" value="Histidine-containing phosphotransfer domain, HPT domain"/>
    <property type="match status" value="1"/>
</dbReference>
<dbReference type="SUPFAM" id="SSF47384">
    <property type="entry name" value="Homodimeric domain of signal transducing histidine kinase"/>
    <property type="match status" value="1"/>
</dbReference>
<dbReference type="SMART" id="SM00073">
    <property type="entry name" value="HPT"/>
    <property type="match status" value="1"/>
</dbReference>
<dbReference type="SMART" id="SM00260">
    <property type="entry name" value="CheW"/>
    <property type="match status" value="1"/>
</dbReference>
<dbReference type="PROSITE" id="PS50109">
    <property type="entry name" value="HIS_KIN"/>
    <property type="match status" value="1"/>
</dbReference>
<name>A0A3B1BYH9_9ZZZZ</name>
<keyword evidence="4" id="KW-0145">Chemotaxis</keyword>
<keyword evidence="9" id="KW-0067">ATP-binding</keyword>
<dbReference type="SUPFAM" id="SSF50341">
    <property type="entry name" value="CheW-like"/>
    <property type="match status" value="1"/>
</dbReference>
<proteinExistence type="predicted"/>
<dbReference type="InterPro" id="IPR037257">
    <property type="entry name" value="T2SS_E_N_sf"/>
</dbReference>
<reference evidence="14" key="1">
    <citation type="submission" date="2018-06" db="EMBL/GenBank/DDBJ databases">
        <authorList>
            <person name="Zhirakovskaya E."/>
        </authorList>
    </citation>
    <scope>NUCLEOTIDE SEQUENCE</scope>
</reference>
<dbReference type="InterPro" id="IPR036097">
    <property type="entry name" value="HisK_dim/P_sf"/>
</dbReference>
<dbReference type="Gene3D" id="3.30.565.10">
    <property type="entry name" value="Histidine kinase-like ATPase, C-terminal domain"/>
    <property type="match status" value="1"/>
</dbReference>
<dbReference type="Gene3D" id="2.30.30.40">
    <property type="entry name" value="SH3 Domains"/>
    <property type="match status" value="1"/>
</dbReference>
<keyword evidence="7" id="KW-0547">Nucleotide-binding</keyword>
<evidence type="ECO:0000259" key="11">
    <source>
        <dbReference type="PROSITE" id="PS50109"/>
    </source>
</evidence>
<dbReference type="InterPro" id="IPR003594">
    <property type="entry name" value="HATPase_dom"/>
</dbReference>
<dbReference type="Gene3D" id="1.20.120.160">
    <property type="entry name" value="HPT domain"/>
    <property type="match status" value="1"/>
</dbReference>
<dbReference type="GO" id="GO:0005737">
    <property type="term" value="C:cytoplasm"/>
    <property type="evidence" value="ECO:0007669"/>
    <property type="project" value="InterPro"/>
</dbReference>
<dbReference type="PROSITE" id="PS50851">
    <property type="entry name" value="CHEW"/>
    <property type="match status" value="1"/>
</dbReference>
<dbReference type="PROSITE" id="PS50894">
    <property type="entry name" value="HPT"/>
    <property type="match status" value="1"/>
</dbReference>
<dbReference type="FunFam" id="3.30.565.10:FF:000016">
    <property type="entry name" value="Chemotaxis protein CheA, putative"/>
    <property type="match status" value="1"/>
</dbReference>
<evidence type="ECO:0000256" key="10">
    <source>
        <dbReference type="ARBA" id="ARBA00023012"/>
    </source>
</evidence>
<dbReference type="Pfam" id="PF02895">
    <property type="entry name" value="H-kinase_dim"/>
    <property type="match status" value="1"/>
</dbReference>
<dbReference type="InterPro" id="IPR002545">
    <property type="entry name" value="CheW-lke_dom"/>
</dbReference>
<keyword evidence="8 14" id="KW-0418">Kinase</keyword>
<protein>
    <recommendedName>
        <fullName evidence="3">Chemotaxis protein CheA</fullName>
        <ecNumber evidence="2">2.7.13.3</ecNumber>
    </recommendedName>
</protein>
<dbReference type="GO" id="GO:0006935">
    <property type="term" value="P:chemotaxis"/>
    <property type="evidence" value="ECO:0007669"/>
    <property type="project" value="UniProtKB-KW"/>
</dbReference>
<gene>
    <name evidence="14" type="ORF">MNBD_NITROSPINAE01-1032</name>
</gene>
<evidence type="ECO:0000256" key="8">
    <source>
        <dbReference type="ARBA" id="ARBA00022777"/>
    </source>
</evidence>
<comment type="catalytic activity">
    <reaction evidence="1">
        <text>ATP + protein L-histidine = ADP + protein N-phospho-L-histidine.</text>
        <dbReference type="EC" id="2.7.13.3"/>
    </reaction>
</comment>
<dbReference type="Pfam" id="PF01584">
    <property type="entry name" value="CheW"/>
    <property type="match status" value="1"/>
</dbReference>
<evidence type="ECO:0000259" key="12">
    <source>
        <dbReference type="PROSITE" id="PS50851"/>
    </source>
</evidence>
<dbReference type="InterPro" id="IPR008207">
    <property type="entry name" value="Sig_transdc_His_kin_Hpt_dom"/>
</dbReference>
<dbReference type="SMART" id="SM00387">
    <property type="entry name" value="HATPase_c"/>
    <property type="match status" value="1"/>
</dbReference>
<evidence type="ECO:0000313" key="14">
    <source>
        <dbReference type="EMBL" id="VAX20842.1"/>
    </source>
</evidence>
<dbReference type="EMBL" id="UOGC01000111">
    <property type="protein sequence ID" value="VAX20842.1"/>
    <property type="molecule type" value="Genomic_DNA"/>
</dbReference>
<dbReference type="SUPFAM" id="SSF160246">
    <property type="entry name" value="EspE N-terminal domain-like"/>
    <property type="match status" value="1"/>
</dbReference>
<dbReference type="CDD" id="cd00731">
    <property type="entry name" value="CheA_reg"/>
    <property type="match status" value="1"/>
</dbReference>
<sequence>MLEEIDREILLEFIKETQEELGALDAKFIDLEKSPDDSDVINAIFRTIHSIKGSAAFFNLDHIRTFAHEFENLLDNLRKGKKSVTPKIIDILLHGKDCLEAMFERVDDGDMSNDLTQKDKDALAAVEEAMGAEEEEKLKPQDVFLKIDTAISALEEEKLTEKPAVSALVSLIDELREVILGPTDATGGVPIPKMGEILVETGVVSKDDIAGALGEQKKVGEILIEQGKATEDDIKGAVKAQREQEADLAVAKEKKAPSGKTMRIEEEKIDGFMDLVGELIINSEVFNYLEKKLESGHEIDKLVMEFKNANMDFNELTFELQRGLAEVRKVALKGIFQKLPRMVRDLSAQINKQIDFTMSGDDLLVDKSLIEQLESPIVHIIRNSVDHGVELPEDRTKSGKDPVGKVEVTAEEIMGDLVIQIIDDGKGLDAEKLKAKAIEKGLITPAIAETMPNSEANRLIFAPGFSTAQKVTDVSGRGVGMDVVMTMVKEAKGRVDIDTAPGKGMRLTISVPMSSTLITISGLVVAVGEEHYIIPIEWVMESLRPMREQVTTVTRKGEVVEIRDSLYPIMRLHDIFNVPAKYTDPWDGVVMVIEKEGQRCCLLVDEIIDETQAVLKDLGEAFTGVGGVLGGAILGDGNIGLVLDVGGLMRSHAELMEGKV</sequence>
<dbReference type="SUPFAM" id="SSF55874">
    <property type="entry name" value="ATPase domain of HSP90 chaperone/DNA topoisomerase II/histidine kinase"/>
    <property type="match status" value="1"/>
</dbReference>
<dbReference type="InterPro" id="IPR051315">
    <property type="entry name" value="Bact_Chemotaxis_CheA"/>
</dbReference>
<evidence type="ECO:0000259" key="13">
    <source>
        <dbReference type="PROSITE" id="PS50894"/>
    </source>
</evidence>
<feature type="domain" description="CheW-like" evidence="12">
    <location>
        <begin position="519"/>
        <end position="654"/>
    </location>
</feature>
<organism evidence="14">
    <name type="scientific">hydrothermal vent metagenome</name>
    <dbReference type="NCBI Taxonomy" id="652676"/>
    <lineage>
        <taxon>unclassified sequences</taxon>
        <taxon>metagenomes</taxon>
        <taxon>ecological metagenomes</taxon>
    </lineage>
</organism>
<evidence type="ECO:0000256" key="2">
    <source>
        <dbReference type="ARBA" id="ARBA00012438"/>
    </source>
</evidence>
<dbReference type="AlphaFoldDB" id="A0A3B1BYH9"/>
<evidence type="ECO:0000256" key="7">
    <source>
        <dbReference type="ARBA" id="ARBA00022741"/>
    </source>
</evidence>
<keyword evidence="6" id="KW-0808">Transferase</keyword>
<evidence type="ECO:0000256" key="6">
    <source>
        <dbReference type="ARBA" id="ARBA00022679"/>
    </source>
</evidence>
<dbReference type="GO" id="GO:0005524">
    <property type="term" value="F:ATP binding"/>
    <property type="evidence" value="ECO:0007669"/>
    <property type="project" value="UniProtKB-KW"/>
</dbReference>
<dbReference type="InterPro" id="IPR004105">
    <property type="entry name" value="CheA-like_dim"/>
</dbReference>
<dbReference type="CDD" id="cd00088">
    <property type="entry name" value="HPT"/>
    <property type="match status" value="1"/>
</dbReference>
<dbReference type="InterPro" id="IPR005467">
    <property type="entry name" value="His_kinase_dom"/>
</dbReference>
<dbReference type="PANTHER" id="PTHR43395">
    <property type="entry name" value="SENSOR HISTIDINE KINASE CHEA"/>
    <property type="match status" value="1"/>
</dbReference>
<feature type="domain" description="Histidine kinase" evidence="11">
    <location>
        <begin position="313"/>
        <end position="515"/>
    </location>
</feature>